<name>A0A2S6IIS2_9FLAO</name>
<organism evidence="1 2">
    <name type="scientific">Nonlabens xylanidelens</name>
    <dbReference type="NCBI Taxonomy" id="191564"/>
    <lineage>
        <taxon>Bacteria</taxon>
        <taxon>Pseudomonadati</taxon>
        <taxon>Bacteroidota</taxon>
        <taxon>Flavobacteriia</taxon>
        <taxon>Flavobacteriales</taxon>
        <taxon>Flavobacteriaceae</taxon>
        <taxon>Nonlabens</taxon>
    </lineage>
</organism>
<dbReference type="EMBL" id="PTJE01000005">
    <property type="protein sequence ID" value="PPK94091.1"/>
    <property type="molecule type" value="Genomic_DNA"/>
</dbReference>
<comment type="caution">
    <text evidence="1">The sequence shown here is derived from an EMBL/GenBank/DDBJ whole genome shotgun (WGS) entry which is preliminary data.</text>
</comment>
<gene>
    <name evidence="1" type="ORF">LY01_02313</name>
</gene>
<evidence type="ECO:0000313" key="2">
    <source>
        <dbReference type="Proteomes" id="UP000239002"/>
    </source>
</evidence>
<dbReference type="Proteomes" id="UP000239002">
    <property type="component" value="Unassembled WGS sequence"/>
</dbReference>
<proteinExistence type="predicted"/>
<sequence>MIISYYWPPAGGPGVQRWLKFAKYLPENGYDVTVVVPENPDYPVLDTSLMEEVPKSIHLIKVKIKEPSRMAGKLSRKRTKNLQRGILKKDAGILERAMVWMRGNLFVPDARVGWKHRVLKDIEPYLTNNPTATVITTGPPHSVHLIGLELKSLVPSVKWLADFRDPWTTIGYHKDLKLGKRAQKRHVDLEKEVLNTADLLIVTSPHTGKEFKSKTSRPIQLITNGFDILPNMQMRQPEGKFVLSHIGTLLSDRNPQLLWESLQELCKESTDFAADFQLQLAGNISDEILESLTYFKLDTYVDNKGYVSHEESVALMFKAQALLLIEINSEETKAILPGKIFEYFASRRPIIAIGPKEADIELLITDTHSGEFFNYQQKTALKKHIIHLYDLYKKGTNDGNSNDLIDRYKRSYLTKILAKTIDYVWE</sequence>
<keyword evidence="2" id="KW-1185">Reference proteome</keyword>
<evidence type="ECO:0000313" key="1">
    <source>
        <dbReference type="EMBL" id="PPK94091.1"/>
    </source>
</evidence>
<reference evidence="1 2" key="1">
    <citation type="submission" date="2018-02" db="EMBL/GenBank/DDBJ databases">
        <title>Genomic Encyclopedia of Archaeal and Bacterial Type Strains, Phase II (KMG-II): from individual species to whole genera.</title>
        <authorList>
            <person name="Goeker M."/>
        </authorList>
    </citation>
    <scope>NUCLEOTIDE SEQUENCE [LARGE SCALE GENOMIC DNA]</scope>
    <source>
        <strain evidence="1 2">DSM 16809</strain>
    </source>
</reference>
<dbReference type="AlphaFoldDB" id="A0A2S6IIS2"/>
<protein>
    <recommendedName>
        <fullName evidence="3">Glycosyl transferase family 4</fullName>
    </recommendedName>
</protein>
<dbReference type="Gene3D" id="3.40.50.2000">
    <property type="entry name" value="Glycogen Phosphorylase B"/>
    <property type="match status" value="1"/>
</dbReference>
<dbReference type="SUPFAM" id="SSF53756">
    <property type="entry name" value="UDP-Glycosyltransferase/glycogen phosphorylase"/>
    <property type="match status" value="1"/>
</dbReference>
<accession>A0A2S6IIS2</accession>
<evidence type="ECO:0008006" key="3">
    <source>
        <dbReference type="Google" id="ProtNLM"/>
    </source>
</evidence>